<protein>
    <submittedName>
        <fullName evidence="1">Phosphodiesterase</fullName>
    </submittedName>
</protein>
<reference evidence="1 2" key="1">
    <citation type="journal article" date="2019" name="Emerg. Microbes Infect.">
        <title>Comprehensive subspecies identification of 175 nontuberculous mycobacteria species based on 7547 genomic profiles.</title>
        <authorList>
            <person name="Matsumoto Y."/>
            <person name="Kinjo T."/>
            <person name="Motooka D."/>
            <person name="Nabeya D."/>
            <person name="Jung N."/>
            <person name="Uechi K."/>
            <person name="Horii T."/>
            <person name="Iida T."/>
            <person name="Fujita J."/>
            <person name="Nakamura S."/>
        </authorList>
    </citation>
    <scope>NUCLEOTIDE SEQUENCE [LARGE SCALE GENOMIC DNA]</scope>
    <source>
        <strain evidence="1 2">JCM 13574</strain>
    </source>
</reference>
<evidence type="ECO:0000313" key="1">
    <source>
        <dbReference type="EMBL" id="BBZ28637.1"/>
    </source>
</evidence>
<name>A0A7I7XHF7_9MYCO</name>
<dbReference type="Proteomes" id="UP000466517">
    <property type="component" value="Chromosome"/>
</dbReference>
<keyword evidence="2" id="KW-1185">Reference proteome</keyword>
<dbReference type="EMBL" id="AP022610">
    <property type="protein sequence ID" value="BBZ28637.1"/>
    <property type="molecule type" value="Genomic_DNA"/>
</dbReference>
<dbReference type="Pfam" id="PF01663">
    <property type="entry name" value="Phosphodiest"/>
    <property type="match status" value="1"/>
</dbReference>
<dbReference type="Gene3D" id="3.40.720.10">
    <property type="entry name" value="Alkaline Phosphatase, subunit A"/>
    <property type="match status" value="1"/>
</dbReference>
<dbReference type="RefSeq" id="WP_163738358.1">
    <property type="nucleotide sequence ID" value="NZ_AP022610.1"/>
</dbReference>
<organism evidence="1 2">
    <name type="scientific">Mycolicibacterium madagascariense</name>
    <dbReference type="NCBI Taxonomy" id="212765"/>
    <lineage>
        <taxon>Bacteria</taxon>
        <taxon>Bacillati</taxon>
        <taxon>Actinomycetota</taxon>
        <taxon>Actinomycetes</taxon>
        <taxon>Mycobacteriales</taxon>
        <taxon>Mycobacteriaceae</taxon>
        <taxon>Mycolicibacterium</taxon>
    </lineage>
</organism>
<dbReference type="SUPFAM" id="SSF53649">
    <property type="entry name" value="Alkaline phosphatase-like"/>
    <property type="match status" value="1"/>
</dbReference>
<dbReference type="AlphaFoldDB" id="A0A7I7XHF7"/>
<sequence>MELPRPDPDVPHLADVTPSVLAAMGVPGFEPRIPLRDGLSGACVLLVDGLGAELLDAFRHDAPVLAELRGRTLGVGFPATTAAGLAAIGTGVASGAHGMVGYTFRLPGTGVINALQWRPHPRGEDLRDAVAPENVQPRPTVFERAAGAGFAVSVVSSAQFAGSGLTRAVLRGARYIGVHGLGDLAAGVRQVIADRGFCYGYHGDLDLIGHLHGPGSLPWRLQLRQVDRLVASVLEDLPPGALLAVVADHGMVGVTDADRVDLDADATLLDGVAALGGEARARHVYVDDGALDAVLAAWRETLGDRAWVVPRDEAIAAGWFGPTVADGVRERIGDVVAAGRDRAVMVRRTAEPLESGLLGHHGSLTTAEQHVPLLLAYG</sequence>
<proteinExistence type="predicted"/>
<accession>A0A7I7XHF7</accession>
<dbReference type="KEGG" id="mmag:MMAD_29320"/>
<dbReference type="InterPro" id="IPR017850">
    <property type="entry name" value="Alkaline_phosphatase_core_sf"/>
</dbReference>
<evidence type="ECO:0000313" key="2">
    <source>
        <dbReference type="Proteomes" id="UP000466517"/>
    </source>
</evidence>
<dbReference type="InterPro" id="IPR002591">
    <property type="entry name" value="Phosphodiest/P_Trfase"/>
</dbReference>
<gene>
    <name evidence="1" type="ORF">MMAD_29320</name>
</gene>